<dbReference type="HOGENOM" id="CLU_2225679_0_0_1"/>
<protein>
    <submittedName>
        <fullName evidence="1 2">Uncharacterized protein</fullName>
    </submittedName>
</protein>
<evidence type="ECO:0000313" key="2">
    <source>
        <dbReference type="EnsemblMetazoa" id="CapteP201961"/>
    </source>
</evidence>
<gene>
    <name evidence="1" type="ORF">CAPTEDRAFT_201961</name>
</gene>
<dbReference type="AlphaFoldDB" id="R7V110"/>
<sequence length="106" mass="12261">MASYLEMHVFVMFQEYINLLMPPLIQKWNHLKDTDKDLFPLPELGTLADSGCNHLNESLATLADSGCNHLNESEYINLLMPPLIQKWNHLKDTDKDFFPLLECLLT</sequence>
<name>R7V110_CAPTE</name>
<dbReference type="EMBL" id="AMQN01006173">
    <property type="status" value="NOT_ANNOTATED_CDS"/>
    <property type="molecule type" value="Genomic_DNA"/>
</dbReference>
<dbReference type="EMBL" id="AMQN01006174">
    <property type="status" value="NOT_ANNOTATED_CDS"/>
    <property type="molecule type" value="Genomic_DNA"/>
</dbReference>
<dbReference type="EMBL" id="KB297790">
    <property type="protein sequence ID" value="ELU09912.1"/>
    <property type="molecule type" value="Genomic_DNA"/>
</dbReference>
<accession>R7V110</accession>
<dbReference type="Gene3D" id="1.25.10.10">
    <property type="entry name" value="Leucine-rich Repeat Variant"/>
    <property type="match status" value="2"/>
</dbReference>
<dbReference type="InterPro" id="IPR011989">
    <property type="entry name" value="ARM-like"/>
</dbReference>
<dbReference type="EnsemblMetazoa" id="CapteT201961">
    <property type="protein sequence ID" value="CapteP201961"/>
    <property type="gene ID" value="CapteG201961"/>
</dbReference>
<reference evidence="2" key="3">
    <citation type="submission" date="2015-06" db="UniProtKB">
        <authorList>
            <consortium name="EnsemblMetazoa"/>
        </authorList>
    </citation>
    <scope>IDENTIFICATION</scope>
</reference>
<reference evidence="1 3" key="2">
    <citation type="journal article" date="2013" name="Nature">
        <title>Insights into bilaterian evolution from three spiralian genomes.</title>
        <authorList>
            <person name="Simakov O."/>
            <person name="Marletaz F."/>
            <person name="Cho S.J."/>
            <person name="Edsinger-Gonzales E."/>
            <person name="Havlak P."/>
            <person name="Hellsten U."/>
            <person name="Kuo D.H."/>
            <person name="Larsson T."/>
            <person name="Lv J."/>
            <person name="Arendt D."/>
            <person name="Savage R."/>
            <person name="Osoegawa K."/>
            <person name="de Jong P."/>
            <person name="Grimwood J."/>
            <person name="Chapman J.A."/>
            <person name="Shapiro H."/>
            <person name="Aerts A."/>
            <person name="Otillar R.P."/>
            <person name="Terry A.Y."/>
            <person name="Boore J.L."/>
            <person name="Grigoriev I.V."/>
            <person name="Lindberg D.R."/>
            <person name="Seaver E.C."/>
            <person name="Weisblat D.A."/>
            <person name="Putnam N.H."/>
            <person name="Rokhsar D.S."/>
        </authorList>
    </citation>
    <scope>NUCLEOTIDE SEQUENCE</scope>
    <source>
        <strain evidence="1 3">I ESC-2004</strain>
    </source>
</reference>
<dbReference type="STRING" id="283909.R7V110"/>
<dbReference type="Proteomes" id="UP000014760">
    <property type="component" value="Unassembled WGS sequence"/>
</dbReference>
<reference evidence="3" key="1">
    <citation type="submission" date="2012-12" db="EMBL/GenBank/DDBJ databases">
        <authorList>
            <person name="Hellsten U."/>
            <person name="Grimwood J."/>
            <person name="Chapman J.A."/>
            <person name="Shapiro H."/>
            <person name="Aerts A."/>
            <person name="Otillar R.P."/>
            <person name="Terry A.Y."/>
            <person name="Boore J.L."/>
            <person name="Simakov O."/>
            <person name="Marletaz F."/>
            <person name="Cho S.-J."/>
            <person name="Edsinger-Gonzales E."/>
            <person name="Havlak P."/>
            <person name="Kuo D.-H."/>
            <person name="Larsson T."/>
            <person name="Lv J."/>
            <person name="Arendt D."/>
            <person name="Savage R."/>
            <person name="Osoegawa K."/>
            <person name="de Jong P."/>
            <person name="Lindberg D.R."/>
            <person name="Seaver E.C."/>
            <person name="Weisblat D.A."/>
            <person name="Putnam N.H."/>
            <person name="Grigoriev I.V."/>
            <person name="Rokhsar D.S."/>
        </authorList>
    </citation>
    <scope>NUCLEOTIDE SEQUENCE</scope>
    <source>
        <strain evidence="3">I ESC-2004</strain>
    </source>
</reference>
<dbReference type="OrthoDB" id="951172at2759"/>
<evidence type="ECO:0000313" key="3">
    <source>
        <dbReference type="Proteomes" id="UP000014760"/>
    </source>
</evidence>
<keyword evidence="3" id="KW-1185">Reference proteome</keyword>
<organism evidence="1">
    <name type="scientific">Capitella teleta</name>
    <name type="common">Polychaete worm</name>
    <dbReference type="NCBI Taxonomy" id="283909"/>
    <lineage>
        <taxon>Eukaryota</taxon>
        <taxon>Metazoa</taxon>
        <taxon>Spiralia</taxon>
        <taxon>Lophotrochozoa</taxon>
        <taxon>Annelida</taxon>
        <taxon>Polychaeta</taxon>
        <taxon>Sedentaria</taxon>
        <taxon>Scolecida</taxon>
        <taxon>Capitellidae</taxon>
        <taxon>Capitella</taxon>
    </lineage>
</organism>
<evidence type="ECO:0000313" key="1">
    <source>
        <dbReference type="EMBL" id="ELU09912.1"/>
    </source>
</evidence>
<proteinExistence type="predicted"/>